<dbReference type="SUPFAM" id="SSF52113">
    <property type="entry name" value="BRCT domain"/>
    <property type="match status" value="1"/>
</dbReference>
<dbReference type="GO" id="GO:0000463">
    <property type="term" value="P:maturation of LSU-rRNA from tricistronic rRNA transcript (SSU-rRNA, 5.8S rRNA, LSU-rRNA)"/>
    <property type="evidence" value="ECO:0007669"/>
    <property type="project" value="UniProtKB-UniRule"/>
</dbReference>
<dbReference type="HAMAP" id="MF_03028">
    <property type="entry name" value="Pescadillo"/>
    <property type="match status" value="1"/>
</dbReference>
<keyword evidence="1 4" id="KW-0690">Ribosome biogenesis</keyword>
<dbReference type="Pfam" id="PF06732">
    <property type="entry name" value="Pescadillo_N"/>
    <property type="match status" value="1"/>
</dbReference>
<evidence type="ECO:0000256" key="1">
    <source>
        <dbReference type="ARBA" id="ARBA00022517"/>
    </source>
</evidence>
<dbReference type="PANTHER" id="PTHR12221:SF6">
    <property type="entry name" value="PESCADILLO HOMOLOG"/>
    <property type="match status" value="1"/>
</dbReference>
<evidence type="ECO:0000259" key="6">
    <source>
        <dbReference type="PROSITE" id="PS50172"/>
    </source>
</evidence>
<name>A0A158Q4Y6_DRAME</name>
<dbReference type="GO" id="GO:0043021">
    <property type="term" value="F:ribonucleoprotein complex binding"/>
    <property type="evidence" value="ECO:0007669"/>
    <property type="project" value="UniProtKB-UniRule"/>
</dbReference>
<dbReference type="GO" id="GO:0005654">
    <property type="term" value="C:nucleoplasm"/>
    <property type="evidence" value="ECO:0007669"/>
    <property type="project" value="UniProtKB-SubCell"/>
</dbReference>
<dbReference type="AlphaFoldDB" id="A0A158Q4Y6"/>
<comment type="function">
    <text evidence="4">Required for maturation of ribosomal RNAs and formation of the large ribosomal subunit.</text>
</comment>
<evidence type="ECO:0000256" key="3">
    <source>
        <dbReference type="ARBA" id="ARBA00023242"/>
    </source>
</evidence>
<proteinExistence type="inferred from homology"/>
<dbReference type="WBParaSite" id="DME_0000602301-mRNA-1">
    <property type="protein sequence ID" value="DME_0000602301-mRNA-1"/>
    <property type="gene ID" value="DME_0000602301"/>
</dbReference>
<keyword evidence="3 4" id="KW-0539">Nucleus</keyword>
<keyword evidence="2 4" id="KW-0698">rRNA processing</keyword>
<reference evidence="8" key="1">
    <citation type="submission" date="2016-04" db="UniProtKB">
        <authorList>
            <consortium name="WormBaseParasite"/>
        </authorList>
    </citation>
    <scope>IDENTIFICATION</scope>
</reference>
<feature type="region of interest" description="Disordered" evidence="5">
    <location>
        <begin position="424"/>
        <end position="449"/>
    </location>
</feature>
<dbReference type="CDD" id="cd17709">
    <property type="entry name" value="BRCT_pescadillo_like"/>
    <property type="match status" value="1"/>
</dbReference>
<dbReference type="GO" id="GO:0000466">
    <property type="term" value="P:maturation of 5.8S rRNA from tricistronic rRNA transcript (SSU-rRNA, 5.8S rRNA, LSU-rRNA)"/>
    <property type="evidence" value="ECO:0007669"/>
    <property type="project" value="UniProtKB-UniRule"/>
</dbReference>
<dbReference type="InterPro" id="IPR036420">
    <property type="entry name" value="BRCT_dom_sf"/>
</dbReference>
<dbReference type="PROSITE" id="PS50172">
    <property type="entry name" value="BRCT"/>
    <property type="match status" value="1"/>
</dbReference>
<evidence type="ECO:0000313" key="8">
    <source>
        <dbReference type="WBParaSite" id="DME_0000602301-mRNA-1"/>
    </source>
</evidence>
<dbReference type="PANTHER" id="PTHR12221">
    <property type="entry name" value="PESCADILLO - RELATED"/>
    <property type="match status" value="1"/>
</dbReference>
<dbReference type="GO" id="GO:0003723">
    <property type="term" value="F:RNA binding"/>
    <property type="evidence" value="ECO:0007669"/>
    <property type="project" value="TreeGrafter"/>
</dbReference>
<dbReference type="GO" id="GO:0070545">
    <property type="term" value="C:PeBoW complex"/>
    <property type="evidence" value="ECO:0007669"/>
    <property type="project" value="TreeGrafter"/>
</dbReference>
<dbReference type="GO" id="GO:0030687">
    <property type="term" value="C:preribosome, large subunit precursor"/>
    <property type="evidence" value="ECO:0007669"/>
    <property type="project" value="UniProtKB-UniRule"/>
</dbReference>
<dbReference type="InterPro" id="IPR010613">
    <property type="entry name" value="PES"/>
</dbReference>
<feature type="domain" description="BRCT" evidence="6">
    <location>
        <begin position="279"/>
        <end position="370"/>
    </location>
</feature>
<evidence type="ECO:0000256" key="4">
    <source>
        <dbReference type="HAMAP-Rule" id="MF_03028"/>
    </source>
</evidence>
<dbReference type="Proteomes" id="UP000038040">
    <property type="component" value="Unplaced"/>
</dbReference>
<organism evidence="7 8">
    <name type="scientific">Dracunculus medinensis</name>
    <name type="common">Guinea worm</name>
    <dbReference type="NCBI Taxonomy" id="318479"/>
    <lineage>
        <taxon>Eukaryota</taxon>
        <taxon>Metazoa</taxon>
        <taxon>Ecdysozoa</taxon>
        <taxon>Nematoda</taxon>
        <taxon>Chromadorea</taxon>
        <taxon>Rhabditida</taxon>
        <taxon>Spirurina</taxon>
        <taxon>Dracunculoidea</taxon>
        <taxon>Dracunculidae</taxon>
        <taxon>Dracunculus</taxon>
    </lineage>
</organism>
<evidence type="ECO:0000313" key="7">
    <source>
        <dbReference type="Proteomes" id="UP000038040"/>
    </source>
</evidence>
<comment type="subcellular location">
    <subcellularLocation>
        <location evidence="4">Nucleus</location>
        <location evidence="4">Nucleolus</location>
    </subcellularLocation>
    <subcellularLocation>
        <location evidence="4">Nucleus</location>
        <location evidence="4">Nucleoplasm</location>
    </subcellularLocation>
</comment>
<evidence type="ECO:0000256" key="2">
    <source>
        <dbReference type="ARBA" id="ARBA00022552"/>
    </source>
</evidence>
<dbReference type="Gene3D" id="3.40.50.10190">
    <property type="entry name" value="BRCT domain"/>
    <property type="match status" value="1"/>
</dbReference>
<accession>A0A158Q4Y6</accession>
<comment type="similarity">
    <text evidence="4">Belongs to the pescadillo family.</text>
</comment>
<evidence type="ECO:0000256" key="5">
    <source>
        <dbReference type="SAM" id="MobiDB-lite"/>
    </source>
</evidence>
<dbReference type="Pfam" id="PF16589">
    <property type="entry name" value="BRCT_2"/>
    <property type="match status" value="1"/>
</dbReference>
<dbReference type="InterPro" id="IPR001357">
    <property type="entry name" value="BRCT_dom"/>
</dbReference>
<protein>
    <recommendedName>
        <fullName evidence="4">Pescadillo homolog</fullName>
    </recommendedName>
</protein>
<sequence>LQLNLKDFRRLCILKGIYPHEPLHKKKVNKGSTENRVYYYVKDINFLASEPIINKFREYKIFLRKLKNAKAKREYDRVRRLYARKPRYQLDRIVKERYPTFASALRDLDDALCLCFAFATLPHTKTITTSLVNSCRRLTAEFNHYLIESQTLSKVFISIKGIYYQAEIMGERITWIVGHDRGVGHVSQVDFAVMTTFVEFYITMLSFVNFRLYQSIGLFYPPQIVFLSNKINEEEEAEKIYSLARPLAKQVKEEEPLPDMDISSEINSEFAERFNDMEKKNNLFVNCKFWLNRETPKDLLAIIIRSCGGGVSWENCPAAFFNENDASITHQVIDRPFLSNTNINRFYVQPQWVVDCFNLRRRLPLENYLPGAVLPPHLSPFVSDTSGEYIPPERIAQLKELVEGTIKGNHGNFLNINKEQNNSKSDEFRVEEGKTHKENVQKSIDEKVC</sequence>